<protein>
    <submittedName>
        <fullName evidence="1">SusC/RagA family TonB-linked outer membrane protein</fullName>
    </submittedName>
</protein>
<name>A0ACC7LKC1_9FLAO</name>
<accession>A0ACC7LKC1</accession>
<comment type="caution">
    <text evidence="1">The sequence shown here is derived from an EMBL/GenBank/DDBJ whole genome shotgun (WGS) entry which is preliminary data.</text>
</comment>
<gene>
    <name evidence="1" type="ORF">ACEZ3G_11030</name>
</gene>
<reference evidence="1" key="1">
    <citation type="submission" date="2024-09" db="EMBL/GenBank/DDBJ databases">
        <authorList>
            <person name="Liu J."/>
        </authorList>
    </citation>
    <scope>NUCLEOTIDE SEQUENCE</scope>
    <source>
        <strain evidence="1">NBU2967</strain>
    </source>
</reference>
<keyword evidence="2" id="KW-1185">Reference proteome</keyword>
<sequence length="1028" mass="111909">MKNLLTVIGLMVFSIMGTAQTSVSGTVLEKNTDIPLLGVSVLVKGTTIGTTTDFDGKYSIDNVSDGAVLEFSFLGFKTVEITMTGQTTIDLALEEDGEQLDEVVVTALNIQRDKESLGYSISQVTADQVNVARENNVMNSLSGKVSGLQITQSNTGVDGSSRVLLRGITTISGNNRPLVVVDGIPINNGSGGAGGGGGIDRGDALSDINPDDVASISVLKGAGAAAAYGSLGMNGVILITTKSGTKKKGVGIGLNSSFLFTDIALTPDFQNEYGSGAFGDFAPINADGRPVLDYPFSWSWGPKMEGQAYTNWLGRQDVYAPNPNRNPYNEFYQTGFTMSNTLSFEGRNDKGSFRLAITDEDGQGIVSNNTLSKQTFNMRGSSNLTDKLKIDGKMTYITSKVKNRPELAEGSGNTALQLSLMPRDIRLQDVANNTINVNGEEIKWNLDNTFNNPYWALENAGNVDEKDRFQGFISTNWDLNERFNITAKSGIDYIVYDFTSFGARGANAISNGLGSYNHQTGKSSIWNSDILGTYTTNISDFNVTLSLGANYRNEFSSALNVSGNDAKVDGFYQISNYKNSFSNENTTKKGIYSFYGLGQFNYGGYLYFDVTLRNDNSSALPKTNNSYWYHSENMSLLFSKLLGLNSRILSQGKLRGSFAKVGNDTSPYRTQAVYNVDQTVTLPYTVASISGSLPSFDLRPETSESWEIGTELGFLDNRILLDATYYQTNTTDQIMAVPISGTSGFDSKVVNAGEIQNKGIEAQLNLIPFDSESFTWNLGFNFTKSNSKVVSLNEGLQNIVLGTLWTASVEARPGQEFGTIYGNDFLRDNFGRKIIGNDGLAQRGERVALGNINPDWYGGFTNQIRFKNFTLSSLITAQVGGEYYSYGRGYRLFFGTDQRSLVGRETGIIEDGINEFTGFENDVPANAMLKQFTDIFANEVATDLILDATNVKLREVALTFDFPETMLRNTFIQSATLSAVGRNLLFLYNASGDIDPEATYSSGPASTAFEHSSLPSTRSYGLNLKINF</sequence>
<organism evidence="1 2">
    <name type="scientific">Meishania litoralis</name>
    <dbReference type="NCBI Taxonomy" id="3434685"/>
    <lineage>
        <taxon>Bacteria</taxon>
        <taxon>Pseudomonadati</taxon>
        <taxon>Bacteroidota</taxon>
        <taxon>Flavobacteriia</taxon>
        <taxon>Flavobacteriales</taxon>
        <taxon>Flavobacteriaceae</taxon>
        <taxon>Meishania</taxon>
    </lineage>
</organism>
<evidence type="ECO:0000313" key="1">
    <source>
        <dbReference type="EMBL" id="MFH6604012.1"/>
    </source>
</evidence>
<proteinExistence type="predicted"/>
<dbReference type="Proteomes" id="UP001595191">
    <property type="component" value="Unassembled WGS sequence"/>
</dbReference>
<evidence type="ECO:0000313" key="2">
    <source>
        <dbReference type="Proteomes" id="UP001595191"/>
    </source>
</evidence>
<dbReference type="EMBL" id="JBHFPV010000002">
    <property type="protein sequence ID" value="MFH6604012.1"/>
    <property type="molecule type" value="Genomic_DNA"/>
</dbReference>